<gene>
    <name evidence="2" type="ORF">POPTR_002G192000</name>
</gene>
<keyword evidence="3" id="KW-1185">Reference proteome</keyword>
<evidence type="ECO:0000313" key="2">
    <source>
        <dbReference type="EMBL" id="PNT50534.1"/>
    </source>
</evidence>
<dbReference type="AlphaFoldDB" id="B9GSW7"/>
<dbReference type="EMBL" id="CM009291">
    <property type="protein sequence ID" value="PNT50534.1"/>
    <property type="molecule type" value="Genomic_DNA"/>
</dbReference>
<name>B9GSW7_POPTR</name>
<sequence>MTAQPLSQRVARAAGEGWGCFFHYDAFDIEEMVGKKMVTSSFSGAALGRGHPDAPVTVYLDSKHCGLEQCNGSSALATKSCKGNRGGPSPQPHERTPGAWVDMPLRWVMPEHHMALGLACPCPRHEQGPRPHVGIPGAWANLPLRWTWMRPCPTKLGFGLVRTQGGWSLGCGQTQVGKGVVWAQGVRLMPGLIGVGSLTGPNKLGVWVCGRIQGGRAWCLILNPRGLGPCPDPVTSTPGLGNVNAQPHIGSGRDHAQPYGGTGRNRVHPMLNLDAYTPTPTLGLDATLSNSMMDLDTTVTNSMLDLDVFTPNPTLGVDPMAMGLVQDPMVMGPKKDPSLMGPALGPNSLGSSLGPK</sequence>
<dbReference type="HOGENOM" id="CLU_779365_0_0_1"/>
<proteinExistence type="predicted"/>
<reference evidence="2 3" key="1">
    <citation type="journal article" date="2006" name="Science">
        <title>The genome of black cottonwood, Populus trichocarpa (Torr. &amp; Gray).</title>
        <authorList>
            <person name="Tuskan G.A."/>
            <person name="Difazio S."/>
            <person name="Jansson S."/>
            <person name="Bohlmann J."/>
            <person name="Grigoriev I."/>
            <person name="Hellsten U."/>
            <person name="Putnam N."/>
            <person name="Ralph S."/>
            <person name="Rombauts S."/>
            <person name="Salamov A."/>
            <person name="Schein J."/>
            <person name="Sterck L."/>
            <person name="Aerts A."/>
            <person name="Bhalerao R.R."/>
            <person name="Bhalerao R.P."/>
            <person name="Blaudez D."/>
            <person name="Boerjan W."/>
            <person name="Brun A."/>
            <person name="Brunner A."/>
            <person name="Busov V."/>
            <person name="Campbell M."/>
            <person name="Carlson J."/>
            <person name="Chalot M."/>
            <person name="Chapman J."/>
            <person name="Chen G.L."/>
            <person name="Cooper D."/>
            <person name="Coutinho P.M."/>
            <person name="Couturier J."/>
            <person name="Covert S."/>
            <person name="Cronk Q."/>
            <person name="Cunningham R."/>
            <person name="Davis J."/>
            <person name="Degroeve S."/>
            <person name="Dejardin A."/>
            <person name="Depamphilis C."/>
            <person name="Detter J."/>
            <person name="Dirks B."/>
            <person name="Dubchak I."/>
            <person name="Duplessis S."/>
            <person name="Ehlting J."/>
            <person name="Ellis B."/>
            <person name="Gendler K."/>
            <person name="Goodstein D."/>
            <person name="Gribskov M."/>
            <person name="Grimwood J."/>
            <person name="Groover A."/>
            <person name="Gunter L."/>
            <person name="Hamberger B."/>
            <person name="Heinze B."/>
            <person name="Helariutta Y."/>
            <person name="Henrissat B."/>
            <person name="Holligan D."/>
            <person name="Holt R."/>
            <person name="Huang W."/>
            <person name="Islam-Faridi N."/>
            <person name="Jones S."/>
            <person name="Jones-Rhoades M."/>
            <person name="Jorgensen R."/>
            <person name="Joshi C."/>
            <person name="Kangasjarvi J."/>
            <person name="Karlsson J."/>
            <person name="Kelleher C."/>
            <person name="Kirkpatrick R."/>
            <person name="Kirst M."/>
            <person name="Kohler A."/>
            <person name="Kalluri U."/>
            <person name="Larimer F."/>
            <person name="Leebens-Mack J."/>
            <person name="Leple J.C."/>
            <person name="Locascio P."/>
            <person name="Lou Y."/>
            <person name="Lucas S."/>
            <person name="Martin F."/>
            <person name="Montanini B."/>
            <person name="Napoli C."/>
            <person name="Nelson D.R."/>
            <person name="Nelson C."/>
            <person name="Nieminen K."/>
            <person name="Nilsson O."/>
            <person name="Pereda V."/>
            <person name="Peter G."/>
            <person name="Philippe R."/>
            <person name="Pilate G."/>
            <person name="Poliakov A."/>
            <person name="Razumovskaya J."/>
            <person name="Richardson P."/>
            <person name="Rinaldi C."/>
            <person name="Ritland K."/>
            <person name="Rouze P."/>
            <person name="Ryaboy D."/>
            <person name="Schmutz J."/>
            <person name="Schrader J."/>
            <person name="Segerman B."/>
            <person name="Shin H."/>
            <person name="Siddiqui A."/>
            <person name="Sterky F."/>
            <person name="Terry A."/>
            <person name="Tsai C.J."/>
            <person name="Uberbacher E."/>
            <person name="Unneberg P."/>
            <person name="Vahala J."/>
            <person name="Wall K."/>
            <person name="Wessler S."/>
            <person name="Yang G."/>
            <person name="Yin T."/>
            <person name="Douglas C."/>
            <person name="Marra M."/>
            <person name="Sandberg G."/>
            <person name="Van de Peer Y."/>
            <person name="Rokhsar D."/>
        </authorList>
    </citation>
    <scope>NUCLEOTIDE SEQUENCE [LARGE SCALE GENOMIC DNA]</scope>
    <source>
        <strain evidence="3">cv. Nisqually</strain>
    </source>
</reference>
<protein>
    <submittedName>
        <fullName evidence="2">Uncharacterized protein</fullName>
    </submittedName>
</protein>
<feature type="region of interest" description="Disordered" evidence="1">
    <location>
        <begin position="332"/>
        <end position="356"/>
    </location>
</feature>
<accession>B9GSW7</accession>
<dbReference type="InParanoid" id="B9GSW7"/>
<dbReference type="Proteomes" id="UP000006729">
    <property type="component" value="Chromosome 2"/>
</dbReference>
<evidence type="ECO:0000256" key="1">
    <source>
        <dbReference type="SAM" id="MobiDB-lite"/>
    </source>
</evidence>
<evidence type="ECO:0000313" key="3">
    <source>
        <dbReference type="Proteomes" id="UP000006729"/>
    </source>
</evidence>
<organism evidence="2 3">
    <name type="scientific">Populus trichocarpa</name>
    <name type="common">Western balsam poplar</name>
    <name type="synonym">Populus balsamifera subsp. trichocarpa</name>
    <dbReference type="NCBI Taxonomy" id="3694"/>
    <lineage>
        <taxon>Eukaryota</taxon>
        <taxon>Viridiplantae</taxon>
        <taxon>Streptophyta</taxon>
        <taxon>Embryophyta</taxon>
        <taxon>Tracheophyta</taxon>
        <taxon>Spermatophyta</taxon>
        <taxon>Magnoliopsida</taxon>
        <taxon>eudicotyledons</taxon>
        <taxon>Gunneridae</taxon>
        <taxon>Pentapetalae</taxon>
        <taxon>rosids</taxon>
        <taxon>fabids</taxon>
        <taxon>Malpighiales</taxon>
        <taxon>Salicaceae</taxon>
        <taxon>Saliceae</taxon>
        <taxon>Populus</taxon>
    </lineage>
</organism>